<feature type="compositionally biased region" description="Basic and acidic residues" evidence="1">
    <location>
        <begin position="77"/>
        <end position="88"/>
    </location>
</feature>
<sequence>MAPLQVAHEIIIELVFGRAWLLLADDRTFVFIHVHSNIVAEVSGLTMKFGRPCGLLSAMATKVECFDWAAERMASGNDRDPEGRDPRSPSRGSVARLLPRDRA</sequence>
<accession>A0A2M6UDT9</accession>
<proteinExistence type="predicted"/>
<evidence type="ECO:0000313" key="3">
    <source>
        <dbReference type="Proteomes" id="UP000228930"/>
    </source>
</evidence>
<protein>
    <submittedName>
        <fullName evidence="2">Uncharacterized protein</fullName>
    </submittedName>
</protein>
<dbReference type="RefSeq" id="WP_100177916.1">
    <property type="nucleotide sequence ID" value="NZ_LFJC01000003.1"/>
</dbReference>
<name>A0A2M6UDT9_9BRAD</name>
<gene>
    <name evidence="2" type="ORF">TSA1_19815</name>
</gene>
<evidence type="ECO:0000313" key="2">
    <source>
        <dbReference type="EMBL" id="PIT02749.1"/>
    </source>
</evidence>
<organism evidence="2 3">
    <name type="scientific">Bradyrhizobium nitroreducens</name>
    <dbReference type="NCBI Taxonomy" id="709803"/>
    <lineage>
        <taxon>Bacteria</taxon>
        <taxon>Pseudomonadati</taxon>
        <taxon>Pseudomonadota</taxon>
        <taxon>Alphaproteobacteria</taxon>
        <taxon>Hyphomicrobiales</taxon>
        <taxon>Nitrobacteraceae</taxon>
        <taxon>Bradyrhizobium</taxon>
    </lineage>
</organism>
<dbReference type="EMBL" id="LFJC01000003">
    <property type="protein sequence ID" value="PIT02749.1"/>
    <property type="molecule type" value="Genomic_DNA"/>
</dbReference>
<dbReference type="Proteomes" id="UP000228930">
    <property type="component" value="Unassembled WGS sequence"/>
</dbReference>
<dbReference type="AlphaFoldDB" id="A0A2M6UDT9"/>
<reference evidence="2 3" key="1">
    <citation type="submission" date="2015-06" db="EMBL/GenBank/DDBJ databases">
        <title>Comparative genome analysis of nirS-carrying Bradyrhizobium sp. strains.</title>
        <authorList>
            <person name="Ishii S."/>
            <person name="Jang J."/>
            <person name="Nishizawa T."/>
            <person name="Senoo K."/>
        </authorList>
    </citation>
    <scope>NUCLEOTIDE SEQUENCE [LARGE SCALE GENOMIC DNA]</scope>
    <source>
        <strain evidence="2 3">TSA1</strain>
    </source>
</reference>
<comment type="caution">
    <text evidence="2">The sequence shown here is derived from an EMBL/GenBank/DDBJ whole genome shotgun (WGS) entry which is preliminary data.</text>
</comment>
<evidence type="ECO:0000256" key="1">
    <source>
        <dbReference type="SAM" id="MobiDB-lite"/>
    </source>
</evidence>
<feature type="region of interest" description="Disordered" evidence="1">
    <location>
        <begin position="74"/>
        <end position="103"/>
    </location>
</feature>
<keyword evidence="3" id="KW-1185">Reference proteome</keyword>